<dbReference type="InterPro" id="IPR043502">
    <property type="entry name" value="DNA/RNA_pol_sf"/>
</dbReference>
<dbReference type="PANTHER" id="PTHR24559">
    <property type="entry name" value="TRANSPOSON TY3-I GAG-POL POLYPROTEIN"/>
    <property type="match status" value="1"/>
</dbReference>
<dbReference type="InterPro" id="IPR043128">
    <property type="entry name" value="Rev_trsase/Diguanyl_cyclase"/>
</dbReference>
<reference evidence="3" key="1">
    <citation type="submission" date="2020-06" db="EMBL/GenBank/DDBJ databases">
        <authorList>
            <person name="Li T."/>
            <person name="Hu X."/>
            <person name="Zhang T."/>
            <person name="Song X."/>
            <person name="Zhang H."/>
            <person name="Dai N."/>
            <person name="Sheng W."/>
            <person name="Hou X."/>
            <person name="Wei L."/>
        </authorList>
    </citation>
    <scope>NUCLEOTIDE SEQUENCE</scope>
    <source>
        <strain evidence="3">G02</strain>
        <tissue evidence="3">Leaf</tissue>
    </source>
</reference>
<sequence length="600" mass="68641">MAANNQQFGARNDNPPKKVNEVSTSIDERLNELTSLVKKIVVGVPNKLKFVEYALLRDTLPMLVPRFMKNQPSMPMPSWKRAKIRSQCVGTHVEDSHARENRIEDSVARGHAEQGRPETELEIPSEQVDKPNQVSMDVPKVLVTKPPFPERFAKAKKEDEEKEIFETFRKVEVNIPLIDAIKQIPRYAKFLKELCTNKGKLKGNERGDRFLKTARTKIDVHNGTLTMEFDGEVIRFNIYESMRYPSDVPTALFLDAIDPLVQEFSTYDSEDQIKMILERNLTSTQVKVLEEFMTLDPNIGESILELQALPPLHFNLAFIDLPRSHTKLLPSILQAPTLELKELPKHLKYAFLGENDTLPVIISSKLSTLEEEKLIRVLREFREAIGWTIADIKGLSPSTCMHRILLEEGAKPSRDAQRRLNPPMMEVVKKEILKLLDAGMIFPISDSAWVSPTQVVPKKTGITVIENSVGNLVPTRVQNGWRVCIDYRKLNASTRKDHFPLPFIDQMLERLAGRSHYCCLDGYSGFHQIPVAPADQEKNDIHMSLWHFCLPTDALRFVQCTRHIPKVYVSIFSDYVEQFIEVFMDDFTVYGNFSMIEQIG</sequence>
<name>A0AAW2LP29_SESRA</name>
<feature type="region of interest" description="Disordered" evidence="1">
    <location>
        <begin position="93"/>
        <end position="126"/>
    </location>
</feature>
<dbReference type="SUPFAM" id="SSF56672">
    <property type="entry name" value="DNA/RNA polymerases"/>
    <property type="match status" value="1"/>
</dbReference>
<dbReference type="PANTHER" id="PTHR24559:SF445">
    <property type="entry name" value="RNA-DIRECTED DNA POLYMERASE HOMOLOG"/>
    <property type="match status" value="1"/>
</dbReference>
<evidence type="ECO:0000259" key="2">
    <source>
        <dbReference type="Pfam" id="PF00078"/>
    </source>
</evidence>
<organism evidence="3">
    <name type="scientific">Sesamum radiatum</name>
    <name type="common">Black benniseed</name>
    <dbReference type="NCBI Taxonomy" id="300843"/>
    <lineage>
        <taxon>Eukaryota</taxon>
        <taxon>Viridiplantae</taxon>
        <taxon>Streptophyta</taxon>
        <taxon>Embryophyta</taxon>
        <taxon>Tracheophyta</taxon>
        <taxon>Spermatophyta</taxon>
        <taxon>Magnoliopsida</taxon>
        <taxon>eudicotyledons</taxon>
        <taxon>Gunneridae</taxon>
        <taxon>Pentapetalae</taxon>
        <taxon>asterids</taxon>
        <taxon>lamiids</taxon>
        <taxon>Lamiales</taxon>
        <taxon>Pedaliaceae</taxon>
        <taxon>Sesamum</taxon>
    </lineage>
</organism>
<dbReference type="CDD" id="cd01647">
    <property type="entry name" value="RT_LTR"/>
    <property type="match status" value="1"/>
</dbReference>
<dbReference type="AlphaFoldDB" id="A0AAW2LP29"/>
<gene>
    <name evidence="3" type="ORF">Sradi_5270800</name>
</gene>
<dbReference type="Gene3D" id="3.30.70.270">
    <property type="match status" value="1"/>
</dbReference>
<comment type="caution">
    <text evidence="3">The sequence shown here is derived from an EMBL/GenBank/DDBJ whole genome shotgun (WGS) entry which is preliminary data.</text>
</comment>
<proteinExistence type="predicted"/>
<feature type="compositionally biased region" description="Basic and acidic residues" evidence="1">
    <location>
        <begin position="93"/>
        <end position="119"/>
    </location>
</feature>
<accession>A0AAW2LP29</accession>
<reference evidence="3" key="2">
    <citation type="journal article" date="2024" name="Plant">
        <title>Genomic evolution and insights into agronomic trait innovations of Sesamum species.</title>
        <authorList>
            <person name="Miao H."/>
            <person name="Wang L."/>
            <person name="Qu L."/>
            <person name="Liu H."/>
            <person name="Sun Y."/>
            <person name="Le M."/>
            <person name="Wang Q."/>
            <person name="Wei S."/>
            <person name="Zheng Y."/>
            <person name="Lin W."/>
            <person name="Duan Y."/>
            <person name="Cao H."/>
            <person name="Xiong S."/>
            <person name="Wang X."/>
            <person name="Wei L."/>
            <person name="Li C."/>
            <person name="Ma Q."/>
            <person name="Ju M."/>
            <person name="Zhao R."/>
            <person name="Li G."/>
            <person name="Mu C."/>
            <person name="Tian Q."/>
            <person name="Mei H."/>
            <person name="Zhang T."/>
            <person name="Gao T."/>
            <person name="Zhang H."/>
        </authorList>
    </citation>
    <scope>NUCLEOTIDE SEQUENCE</scope>
    <source>
        <strain evidence="3">G02</strain>
    </source>
</reference>
<dbReference type="InterPro" id="IPR053134">
    <property type="entry name" value="RNA-dir_DNA_polymerase"/>
</dbReference>
<feature type="domain" description="Reverse transcriptase" evidence="2">
    <location>
        <begin position="478"/>
        <end position="556"/>
    </location>
</feature>
<evidence type="ECO:0000313" key="3">
    <source>
        <dbReference type="EMBL" id="KAL0320093.1"/>
    </source>
</evidence>
<feature type="region of interest" description="Disordered" evidence="1">
    <location>
        <begin position="1"/>
        <end position="20"/>
    </location>
</feature>
<dbReference type="Gene3D" id="3.10.10.10">
    <property type="entry name" value="HIV Type 1 Reverse Transcriptase, subunit A, domain 1"/>
    <property type="match status" value="1"/>
</dbReference>
<protein>
    <recommendedName>
        <fullName evidence="2">Reverse transcriptase domain-containing protein</fullName>
    </recommendedName>
</protein>
<dbReference type="InterPro" id="IPR000477">
    <property type="entry name" value="RT_dom"/>
</dbReference>
<dbReference type="Pfam" id="PF00078">
    <property type="entry name" value="RVT_1"/>
    <property type="match status" value="1"/>
</dbReference>
<dbReference type="EMBL" id="JACGWJ010000024">
    <property type="protein sequence ID" value="KAL0320093.1"/>
    <property type="molecule type" value="Genomic_DNA"/>
</dbReference>
<evidence type="ECO:0000256" key="1">
    <source>
        <dbReference type="SAM" id="MobiDB-lite"/>
    </source>
</evidence>